<protein>
    <submittedName>
        <fullName evidence="1">Uncharacterized protein</fullName>
    </submittedName>
</protein>
<accession>A0A1W0AZL0</accession>
<name>A0A1W0AZL0_9NOCA</name>
<comment type="caution">
    <text evidence="1">The sequence shown here is derived from an EMBL/GenBank/DDBJ whole genome shotgun (WGS) entry which is preliminary data.</text>
</comment>
<reference evidence="1 2" key="1">
    <citation type="journal article" date="2016" name="Antonie Van Leeuwenhoek">
        <title>Nocardia donostiensis sp. nov., isolated from human respiratory specimens.</title>
        <authorList>
            <person name="Ercibengoa M."/>
            <person name="Bell M."/>
            <person name="Marimon J.M."/>
            <person name="Humrighouse B."/>
            <person name="Klenk H.P."/>
            <person name="Potter G."/>
            <person name="Perez-Trallero E."/>
        </authorList>
    </citation>
    <scope>NUCLEOTIDE SEQUENCE [LARGE SCALE GENOMIC DNA]</scope>
    <source>
        <strain evidence="1 2">X1655</strain>
    </source>
</reference>
<dbReference type="EMBL" id="MUMY01000002">
    <property type="protein sequence ID" value="ONM49992.1"/>
    <property type="molecule type" value="Genomic_DNA"/>
</dbReference>
<keyword evidence="2" id="KW-1185">Reference proteome</keyword>
<gene>
    <name evidence="1" type="ORF">B0T46_02455</name>
</gene>
<evidence type="ECO:0000313" key="2">
    <source>
        <dbReference type="Proteomes" id="UP000188836"/>
    </source>
</evidence>
<organism evidence="1 2">
    <name type="scientific">Nocardia donostiensis</name>
    <dbReference type="NCBI Taxonomy" id="1538463"/>
    <lineage>
        <taxon>Bacteria</taxon>
        <taxon>Bacillati</taxon>
        <taxon>Actinomycetota</taxon>
        <taxon>Actinomycetes</taxon>
        <taxon>Mycobacteriales</taxon>
        <taxon>Nocardiaceae</taxon>
        <taxon>Nocardia</taxon>
    </lineage>
</organism>
<evidence type="ECO:0000313" key="1">
    <source>
        <dbReference type="EMBL" id="ONM49992.1"/>
    </source>
</evidence>
<dbReference type="Proteomes" id="UP000188836">
    <property type="component" value="Unassembled WGS sequence"/>
</dbReference>
<sequence length="85" mass="9158">MADGRACHRAIGPIDSRGHRFSSRRLPVDAHPELTLTGVLVHEPAKAGQDAGTLAGLDRALGVVATTDIDCLNQLTRHLVERLRN</sequence>
<dbReference type="STRING" id="1538463.B0T36_06535"/>
<dbReference type="AlphaFoldDB" id="A0A1W0AZL0"/>
<proteinExistence type="predicted"/>